<sequence>MGQPSSKDEMTIRHQFDRLCQMALKGEAVNYYKHMGYRRKHEVTFSELSEKELSKLFTMDEYGIEYHHFEVHGYDIEVKTTLIAEALKELTERKRNVILLSYFMEMSDADIAREMNLVRSTIHEHRTRSLEILRKIMEGIADEKDV</sequence>
<dbReference type="InterPro" id="IPR013324">
    <property type="entry name" value="RNA_pol_sigma_r3/r4-like"/>
</dbReference>
<comment type="caution">
    <text evidence="2">The sequence shown here is derived from an EMBL/GenBank/DDBJ whole genome shotgun (WGS) entry which is preliminary data.</text>
</comment>
<dbReference type="RefSeq" id="WP_353530148.1">
    <property type="nucleotide sequence ID" value="NZ_JBBMEX010000003.1"/>
</dbReference>
<evidence type="ECO:0000313" key="3">
    <source>
        <dbReference type="Proteomes" id="UP001454489"/>
    </source>
</evidence>
<dbReference type="Pfam" id="PF04545">
    <property type="entry name" value="Sigma70_r4"/>
    <property type="match status" value="1"/>
</dbReference>
<accession>A0ABV1HC22</accession>
<gene>
    <name evidence="2" type="ORF">WMO43_04020</name>
</gene>
<dbReference type="InterPro" id="IPR036388">
    <property type="entry name" value="WH-like_DNA-bd_sf"/>
</dbReference>
<protein>
    <submittedName>
        <fullName evidence="2">Sigma factor-like helix-turn-helix DNA-binding protein</fullName>
    </submittedName>
</protein>
<dbReference type="SUPFAM" id="SSF88659">
    <property type="entry name" value="Sigma3 and sigma4 domains of RNA polymerase sigma factors"/>
    <property type="match status" value="1"/>
</dbReference>
<name>A0ABV1HC22_9FIRM</name>
<proteinExistence type="predicted"/>
<feature type="domain" description="RNA polymerase sigma-70 region 4" evidence="1">
    <location>
        <begin position="86"/>
        <end position="135"/>
    </location>
</feature>
<dbReference type="InterPro" id="IPR007630">
    <property type="entry name" value="RNA_pol_sigma70_r4"/>
</dbReference>
<evidence type="ECO:0000313" key="2">
    <source>
        <dbReference type="EMBL" id="MEQ2557048.1"/>
    </source>
</evidence>
<dbReference type="Proteomes" id="UP001454489">
    <property type="component" value="Unassembled WGS sequence"/>
</dbReference>
<organism evidence="2 3">
    <name type="scientific">Maccoyibacter intestinihominis</name>
    <dbReference type="NCBI Taxonomy" id="3133499"/>
    <lineage>
        <taxon>Bacteria</taxon>
        <taxon>Bacillati</taxon>
        <taxon>Bacillota</taxon>
        <taxon>Clostridia</taxon>
        <taxon>Lachnospirales</taxon>
        <taxon>Lachnospiraceae</taxon>
        <taxon>Maccoyibacter</taxon>
    </lineage>
</organism>
<keyword evidence="3" id="KW-1185">Reference proteome</keyword>
<dbReference type="EMBL" id="JBBMEX010000003">
    <property type="protein sequence ID" value="MEQ2557048.1"/>
    <property type="molecule type" value="Genomic_DNA"/>
</dbReference>
<reference evidence="2 3" key="1">
    <citation type="submission" date="2024-03" db="EMBL/GenBank/DDBJ databases">
        <title>Human intestinal bacterial collection.</title>
        <authorList>
            <person name="Pauvert C."/>
            <person name="Hitch T.C.A."/>
            <person name="Clavel T."/>
        </authorList>
    </citation>
    <scope>NUCLEOTIDE SEQUENCE [LARGE SCALE GENOMIC DNA]</scope>
    <source>
        <strain evidence="2 3">CLA-AA-H185</strain>
    </source>
</reference>
<dbReference type="Gene3D" id="1.10.10.10">
    <property type="entry name" value="Winged helix-like DNA-binding domain superfamily/Winged helix DNA-binding domain"/>
    <property type="match status" value="1"/>
</dbReference>
<evidence type="ECO:0000259" key="1">
    <source>
        <dbReference type="Pfam" id="PF04545"/>
    </source>
</evidence>